<comment type="subcellular location">
    <subcellularLocation>
        <location evidence="1">Cell membrane</location>
        <topology evidence="1">Multi-pass membrane protein</topology>
    </subcellularLocation>
</comment>
<dbReference type="Proteomes" id="UP000831495">
    <property type="component" value="Chromosome"/>
</dbReference>
<feature type="transmembrane region" description="Helical" evidence="7">
    <location>
        <begin position="75"/>
        <end position="96"/>
    </location>
</feature>
<dbReference type="CDD" id="cd06173">
    <property type="entry name" value="MFS_MefA_like"/>
    <property type="match status" value="1"/>
</dbReference>
<dbReference type="InterPro" id="IPR011701">
    <property type="entry name" value="MFS"/>
</dbReference>
<feature type="transmembrane region" description="Helical" evidence="7">
    <location>
        <begin position="217"/>
        <end position="239"/>
    </location>
</feature>
<gene>
    <name evidence="9" type="ORF">MOO45_06120</name>
</gene>
<feature type="transmembrane region" description="Helical" evidence="7">
    <location>
        <begin position="308"/>
        <end position="330"/>
    </location>
</feature>
<keyword evidence="3" id="KW-1003">Cell membrane</keyword>
<evidence type="ECO:0000256" key="6">
    <source>
        <dbReference type="ARBA" id="ARBA00023136"/>
    </source>
</evidence>
<evidence type="ECO:0000313" key="9">
    <source>
        <dbReference type="EMBL" id="UQS81775.1"/>
    </source>
</evidence>
<evidence type="ECO:0000313" key="10">
    <source>
        <dbReference type="Proteomes" id="UP000831495"/>
    </source>
</evidence>
<feature type="transmembrane region" description="Helical" evidence="7">
    <location>
        <begin position="342"/>
        <end position="362"/>
    </location>
</feature>
<keyword evidence="6 7" id="KW-0472">Membrane</keyword>
<protein>
    <submittedName>
        <fullName evidence="9">MFS transporter</fullName>
    </submittedName>
</protein>
<evidence type="ECO:0000256" key="2">
    <source>
        <dbReference type="ARBA" id="ARBA00022448"/>
    </source>
</evidence>
<evidence type="ECO:0000256" key="5">
    <source>
        <dbReference type="ARBA" id="ARBA00022989"/>
    </source>
</evidence>
<evidence type="ECO:0000259" key="8">
    <source>
        <dbReference type="PROSITE" id="PS50850"/>
    </source>
</evidence>
<feature type="transmembrane region" description="Helical" evidence="7">
    <location>
        <begin position="102"/>
        <end position="120"/>
    </location>
</feature>
<dbReference type="EMBL" id="CP093366">
    <property type="protein sequence ID" value="UQS81775.1"/>
    <property type="molecule type" value="Genomic_DNA"/>
</dbReference>
<proteinExistence type="predicted"/>
<accession>A0ABY4P861</accession>
<organism evidence="9 10">
    <name type="scientific">Bombilactobacillus folatiphilus</name>
    <dbReference type="NCBI Taxonomy" id="2923362"/>
    <lineage>
        <taxon>Bacteria</taxon>
        <taxon>Bacillati</taxon>
        <taxon>Bacillota</taxon>
        <taxon>Bacilli</taxon>
        <taxon>Lactobacillales</taxon>
        <taxon>Lactobacillaceae</taxon>
        <taxon>Bombilactobacillus</taxon>
    </lineage>
</organism>
<feature type="transmembrane region" description="Helical" evidence="7">
    <location>
        <begin position="45"/>
        <end position="63"/>
    </location>
</feature>
<feature type="transmembrane region" description="Helical" evidence="7">
    <location>
        <begin position="285"/>
        <end position="302"/>
    </location>
</feature>
<keyword evidence="2" id="KW-0813">Transport</keyword>
<feature type="transmembrane region" description="Helical" evidence="7">
    <location>
        <begin position="368"/>
        <end position="391"/>
    </location>
</feature>
<feature type="transmembrane region" description="Helical" evidence="7">
    <location>
        <begin position="166"/>
        <end position="185"/>
    </location>
</feature>
<dbReference type="PROSITE" id="PS50850">
    <property type="entry name" value="MFS"/>
    <property type="match status" value="1"/>
</dbReference>
<dbReference type="SUPFAM" id="SSF103473">
    <property type="entry name" value="MFS general substrate transporter"/>
    <property type="match status" value="1"/>
</dbReference>
<evidence type="ECO:0000256" key="7">
    <source>
        <dbReference type="SAM" id="Phobius"/>
    </source>
</evidence>
<dbReference type="Gene3D" id="1.20.1250.20">
    <property type="entry name" value="MFS general substrate transporter like domains"/>
    <property type="match status" value="1"/>
</dbReference>
<feature type="transmembrane region" description="Helical" evidence="7">
    <location>
        <begin position="12"/>
        <end position="33"/>
    </location>
</feature>
<name>A0ABY4P861_9LACO</name>
<evidence type="ECO:0000256" key="3">
    <source>
        <dbReference type="ARBA" id="ARBA00022475"/>
    </source>
</evidence>
<dbReference type="InterPro" id="IPR020846">
    <property type="entry name" value="MFS_dom"/>
</dbReference>
<feature type="domain" description="Major facilitator superfamily (MFS) profile" evidence="8">
    <location>
        <begin position="1"/>
        <end position="396"/>
    </location>
</feature>
<sequence length="398" mass="44053">MLQLLRNKQFRNFFIADIFSSFGVGLTTVGANWYVMEQTKSNQLVGFYLTVNVLAGFIMSPIAGHLTDKLSRRYVILWSFLGRAIPMSLIAFYFSVAGFNLVMMYFLAALTGAGWITYMSSSRGYIQSIISPDLLGSANSFIEISLQVGMFIAGAVSGIILHYTGFLVILIINIVMFLLSTILILRSPKDSIVVISHKNANQKSFGSIFHYLKSNPLVLLVGILSVLPLLVTQLFNVSAPDYVSTVLNKNSLVYGTVDMLYGIGGLTSGFVTGWLLKKMSQKKMIFGYFLIASVALSTLYVHRGVLALYIGTYFIGLTDSSLRIVTNTILMKNVQQKYMGRITAFWNGTAQFIEIFASSWIGLMNDQIGAEFGFLIMAGIMILGILLSFLIHSTDSRR</sequence>
<keyword evidence="5 7" id="KW-1133">Transmembrane helix</keyword>
<feature type="transmembrane region" description="Helical" evidence="7">
    <location>
        <begin position="259"/>
        <end position="276"/>
    </location>
</feature>
<dbReference type="InterPro" id="IPR036259">
    <property type="entry name" value="MFS_trans_sf"/>
</dbReference>
<evidence type="ECO:0000256" key="4">
    <source>
        <dbReference type="ARBA" id="ARBA00022692"/>
    </source>
</evidence>
<reference evidence="9" key="1">
    <citation type="journal article" date="2022" name="Int. J. Syst. Evol. Microbiol.">
        <title>Apilactobacillus apisilvae sp. nov., Nicolia spurrieriana gen. nov. sp. nov., Bombilactobacillus folatiphilus sp. nov. and Bombilactobacillus thymidiniphilus sp. nov., four new lactic acid bacterial isolates from stingless bees Tetragonula carbonaria and Austroplebeia australis.</title>
        <authorList>
            <person name="Oliphant S.A."/>
            <person name="Watson-Haigh N.S."/>
            <person name="Sumby K.M."/>
            <person name="Gardner J."/>
            <person name="Groom S."/>
            <person name="Jiranek V."/>
        </authorList>
    </citation>
    <scope>NUCLEOTIDE SEQUENCE</scope>
    <source>
        <strain evidence="9">SG4_D2</strain>
    </source>
</reference>
<dbReference type="Pfam" id="PF07690">
    <property type="entry name" value="MFS_1"/>
    <property type="match status" value="1"/>
</dbReference>
<dbReference type="PANTHER" id="PTHR23513:SF11">
    <property type="entry name" value="STAPHYLOFERRIN A TRANSPORTER"/>
    <property type="match status" value="1"/>
</dbReference>
<feature type="transmembrane region" description="Helical" evidence="7">
    <location>
        <begin position="141"/>
        <end position="160"/>
    </location>
</feature>
<evidence type="ECO:0000256" key="1">
    <source>
        <dbReference type="ARBA" id="ARBA00004651"/>
    </source>
</evidence>
<dbReference type="RefSeq" id="WP_249514043.1">
    <property type="nucleotide sequence ID" value="NZ_CP093366.1"/>
</dbReference>
<keyword evidence="10" id="KW-1185">Reference proteome</keyword>
<dbReference type="PANTHER" id="PTHR23513">
    <property type="entry name" value="INTEGRAL MEMBRANE EFFLUX PROTEIN-RELATED"/>
    <property type="match status" value="1"/>
</dbReference>
<keyword evidence="4 7" id="KW-0812">Transmembrane</keyword>